<keyword evidence="1" id="KW-0863">Zinc-finger</keyword>
<evidence type="ECO:0000256" key="1">
    <source>
        <dbReference type="PROSITE-ProRule" id="PRU00042"/>
    </source>
</evidence>
<reference evidence="5" key="1">
    <citation type="submission" date="2016-06" db="UniProtKB">
        <authorList>
            <consortium name="WormBaseParasite"/>
        </authorList>
    </citation>
    <scope>IDENTIFICATION</scope>
</reference>
<protein>
    <submittedName>
        <fullName evidence="5">C2H2-type domain-containing protein</fullName>
    </submittedName>
</protein>
<evidence type="ECO:0000259" key="2">
    <source>
        <dbReference type="PROSITE" id="PS50157"/>
    </source>
</evidence>
<feature type="domain" description="C2H2-type" evidence="2">
    <location>
        <begin position="52"/>
        <end position="79"/>
    </location>
</feature>
<name>A0A183SH71_SCHSO</name>
<accession>A0A183SH71</accession>
<gene>
    <name evidence="3" type="ORF">SSLN_LOCUS3569</name>
</gene>
<proteinExistence type="predicted"/>
<evidence type="ECO:0000313" key="4">
    <source>
        <dbReference type="Proteomes" id="UP000275846"/>
    </source>
</evidence>
<dbReference type="WBParaSite" id="SSLN_0000367601-mRNA-1">
    <property type="protein sequence ID" value="SSLN_0000367601-mRNA-1"/>
    <property type="gene ID" value="SSLN_0000367601"/>
</dbReference>
<evidence type="ECO:0000313" key="3">
    <source>
        <dbReference type="EMBL" id="VDL89954.1"/>
    </source>
</evidence>
<dbReference type="SUPFAM" id="SSF57667">
    <property type="entry name" value="beta-beta-alpha zinc fingers"/>
    <property type="match status" value="1"/>
</dbReference>
<dbReference type="EMBL" id="UYSU01032577">
    <property type="protein sequence ID" value="VDL89954.1"/>
    <property type="molecule type" value="Genomic_DNA"/>
</dbReference>
<dbReference type="SMART" id="SM00355">
    <property type="entry name" value="ZnF_C2H2"/>
    <property type="match status" value="2"/>
</dbReference>
<dbReference type="InterPro" id="IPR036236">
    <property type="entry name" value="Znf_C2H2_sf"/>
</dbReference>
<organism evidence="5">
    <name type="scientific">Schistocephalus solidus</name>
    <name type="common">Tapeworm</name>
    <dbReference type="NCBI Taxonomy" id="70667"/>
    <lineage>
        <taxon>Eukaryota</taxon>
        <taxon>Metazoa</taxon>
        <taxon>Spiralia</taxon>
        <taxon>Lophotrochozoa</taxon>
        <taxon>Platyhelminthes</taxon>
        <taxon>Cestoda</taxon>
        <taxon>Eucestoda</taxon>
        <taxon>Diphyllobothriidea</taxon>
        <taxon>Diphyllobothriidae</taxon>
        <taxon>Schistocephalus</taxon>
    </lineage>
</organism>
<evidence type="ECO:0000313" key="5">
    <source>
        <dbReference type="WBParaSite" id="SSLN_0000367601-mRNA-1"/>
    </source>
</evidence>
<dbReference type="GO" id="GO:0008270">
    <property type="term" value="F:zinc ion binding"/>
    <property type="evidence" value="ECO:0007669"/>
    <property type="project" value="UniProtKB-KW"/>
</dbReference>
<keyword evidence="4" id="KW-1185">Reference proteome</keyword>
<dbReference type="PROSITE" id="PS50157">
    <property type="entry name" value="ZINC_FINGER_C2H2_2"/>
    <property type="match status" value="1"/>
</dbReference>
<dbReference type="PROSITE" id="PS00028">
    <property type="entry name" value="ZINC_FINGER_C2H2_1"/>
    <property type="match status" value="1"/>
</dbReference>
<dbReference type="InterPro" id="IPR013087">
    <property type="entry name" value="Znf_C2H2_type"/>
</dbReference>
<keyword evidence="1" id="KW-0862">Zinc</keyword>
<reference evidence="3 4" key="2">
    <citation type="submission" date="2018-11" db="EMBL/GenBank/DDBJ databases">
        <authorList>
            <consortium name="Pathogen Informatics"/>
        </authorList>
    </citation>
    <scope>NUCLEOTIDE SEQUENCE [LARGE SCALE GENOMIC DNA]</scope>
    <source>
        <strain evidence="3 4">NST_G2</strain>
    </source>
</reference>
<keyword evidence="1" id="KW-0479">Metal-binding</keyword>
<dbReference type="OrthoDB" id="8117402at2759"/>
<sequence>MGLFGYMRIHDGGIYSNADNTDTACTPATPAILTDTATPTTTNDISPASPDFSCTHCARNFNSHIGLVGHLRIHRTEAGKPVPGAPKYSQRARFHFPHCSRTATHRIGLQGHMHLHENLWFSRNRGLEGC</sequence>
<dbReference type="AlphaFoldDB" id="A0A183SH71"/>
<dbReference type="Proteomes" id="UP000275846">
    <property type="component" value="Unassembled WGS sequence"/>
</dbReference>
<dbReference type="Gene3D" id="3.30.160.60">
    <property type="entry name" value="Classic Zinc Finger"/>
    <property type="match status" value="1"/>
</dbReference>